<comment type="caution">
    <text evidence="15">The sequence shown here is derived from an EMBL/GenBank/DDBJ whole genome shotgun (WGS) entry which is preliminary data.</text>
</comment>
<evidence type="ECO:0000256" key="4">
    <source>
        <dbReference type="ARBA" id="ARBA00022679"/>
    </source>
</evidence>
<dbReference type="InterPro" id="IPR011006">
    <property type="entry name" value="CheY-like_superfamily"/>
</dbReference>
<feature type="domain" description="CBS" evidence="14">
    <location>
        <begin position="16"/>
        <end position="93"/>
    </location>
</feature>
<dbReference type="SMART" id="SM00448">
    <property type="entry name" value="REC"/>
    <property type="match status" value="1"/>
</dbReference>
<dbReference type="Gene3D" id="3.10.580.10">
    <property type="entry name" value="CBS-domain"/>
    <property type="match status" value="2"/>
</dbReference>
<accession>A0ABR8AHY3</accession>
<keyword evidence="6" id="KW-0902">Two-component regulatory system</keyword>
<feature type="domain" description="CBS" evidence="14">
    <location>
        <begin position="241"/>
        <end position="298"/>
    </location>
</feature>
<feature type="domain" description="PAC" evidence="13">
    <location>
        <begin position="406"/>
        <end position="458"/>
    </location>
</feature>
<evidence type="ECO:0000256" key="1">
    <source>
        <dbReference type="ARBA" id="ARBA00000085"/>
    </source>
</evidence>
<dbReference type="Gene3D" id="2.10.70.100">
    <property type="match status" value="1"/>
</dbReference>
<dbReference type="PROSITE" id="PS51371">
    <property type="entry name" value="CBS"/>
    <property type="match status" value="4"/>
</dbReference>
<evidence type="ECO:0000259" key="13">
    <source>
        <dbReference type="PROSITE" id="PS50113"/>
    </source>
</evidence>
<dbReference type="PANTHER" id="PTHR43304">
    <property type="entry name" value="PHYTOCHROME-LIKE PROTEIN CPH1"/>
    <property type="match status" value="1"/>
</dbReference>
<dbReference type="Gene3D" id="3.40.50.2300">
    <property type="match status" value="1"/>
</dbReference>
<dbReference type="Pfam" id="PF00989">
    <property type="entry name" value="PAS"/>
    <property type="match status" value="1"/>
</dbReference>
<dbReference type="InterPro" id="IPR004358">
    <property type="entry name" value="Sig_transdc_His_kin-like_C"/>
</dbReference>
<dbReference type="Pfam" id="PF00571">
    <property type="entry name" value="CBS"/>
    <property type="match status" value="4"/>
</dbReference>
<dbReference type="InterPro" id="IPR000700">
    <property type="entry name" value="PAS-assoc_C"/>
</dbReference>
<protein>
    <recommendedName>
        <fullName evidence="2">histidine kinase</fullName>
        <ecNumber evidence="2">2.7.13.3</ecNumber>
    </recommendedName>
</protein>
<dbReference type="InterPro" id="IPR000644">
    <property type="entry name" value="CBS_dom"/>
</dbReference>
<keyword evidence="8" id="KW-0129">CBS domain</keyword>
<dbReference type="Pfam" id="PF02518">
    <property type="entry name" value="HATPase_c"/>
    <property type="match status" value="1"/>
</dbReference>
<keyword evidence="5" id="KW-0418">Kinase</keyword>
<dbReference type="Proteomes" id="UP000658514">
    <property type="component" value="Unassembled WGS sequence"/>
</dbReference>
<sequence>MQNDHIFALPTLAQVIDPHPLTVTPDTTVMDAIAFMSQARDRSCSLDDGKSTSTLSSSNSGLNNYVLVTEQANLRGIFTERDVVRLIATGVNLANIKVAEVMTQQAITLQYSAAYNAAIPLSLMRQHQIRHLPIVDKQEKLLGIVTHNSLRQALQPANLLKLRLVREVMLTQVIYAPHTASVLDLAQLMNQHRVSCIVIVEPQAADNSELLYPIGIVSERDIVQFRALNLDLAHTQAITVMSSPLFTVKPEDSMWAAYQQMQQRYVRRLVVTSNRGELLGIVTQSSFLNAIDPLEVSSVIVTLQQQIADKSTELGQVSQQLQQLEVELYQSNERLKLALEAAHAGSWDWDMVTNETIWTPYHEIIFGYQPGTPNRSYQDWADRVHPEDWEHIKGCMQKAIANRQNYICEYRIILPDNQIRWVNSRGSFYYNLHGQAIRMVGVVDDITERKLAESALRQASEELEIRVAQRTAELSQEKQAFRALADNAPDIIARFDSHFRHLYVNQAIEAETGLPVHQFIGKTNEELGMPAAQLAIWNQTLTKVFTTKQPEEIEFGFPSPNGVKYYQSRCVPEFDQNGTVASVLTITRNITQQKQAEIALRQSEAKYRCIVETAIEGVWAVDAEGKTTLVNQQMASMLGYTIEEMQGKSLFEFMDAQGKAIALQYWQRRQQGIKEQHDFKFCDRNGCDVWAIVSGTPMFDENGEYIGGLAMITDITGRKQAEEKMCEQAALIDIATDAIFVTNLHNKILFWSLGSERLYGFDAAEAIKKTAQELFNDDASQLATAMKTTLDKGCWRGELEQRTKAGTKIIVESRWTLVQEESGEPKSILIVNTDITEKKSLEKQFLRAQRLESLGTLASGIAHDLNNIFTPILAISQLLPLRIQTVDSKTQELVEVLTKSAKRGSDLVKQILMFARGTEGKPICLQIGHLLLEVAKVITQTFPKSIEITTNIPVRTLWMVKGHPTQMHQIFMNLCVNARDAMPNGGTLNIYAENQFIDEIYTRMDVNAQVGNYVVITIGDTGTGIPPELMDRIFDPFFTTKEPGKGTGLGLSTVISIVKNSGGFVQVFSQEGKGTKFKVYLPAIEQASDEQVSSTTIPKGNQELVMIVDDEVMIQLATKTSLEQANYRTLIAKDGIEAIAIYAQHQQEINLVLIDIMMPSLDGLTAIRTLKKLNPQLKIIATSGLPTHSREALAAGAQEFLAKPYTAADLFSTLSELIAKKLQ</sequence>
<dbReference type="PANTHER" id="PTHR43304:SF1">
    <property type="entry name" value="PAC DOMAIN-CONTAINING PROTEIN"/>
    <property type="match status" value="1"/>
</dbReference>
<evidence type="ECO:0000259" key="12">
    <source>
        <dbReference type="PROSITE" id="PS50112"/>
    </source>
</evidence>
<keyword evidence="9" id="KW-0175">Coiled coil</keyword>
<feature type="domain" description="CBS" evidence="14">
    <location>
        <begin position="169"/>
        <end position="232"/>
    </location>
</feature>
<proteinExistence type="predicted"/>
<dbReference type="EC" id="2.7.13.3" evidence="2"/>
<dbReference type="Pfam" id="PF00072">
    <property type="entry name" value="Response_reg"/>
    <property type="match status" value="1"/>
</dbReference>
<dbReference type="SUPFAM" id="SSF55785">
    <property type="entry name" value="PYP-like sensor domain (PAS domain)"/>
    <property type="match status" value="4"/>
</dbReference>
<keyword evidence="16" id="KW-1185">Reference proteome</keyword>
<gene>
    <name evidence="15" type="ORF">H6G24_30020</name>
</gene>
<feature type="domain" description="PAC" evidence="13">
    <location>
        <begin position="551"/>
        <end position="602"/>
    </location>
</feature>
<dbReference type="SMART" id="SM00388">
    <property type="entry name" value="HisKA"/>
    <property type="match status" value="1"/>
</dbReference>
<feature type="domain" description="PAC" evidence="13">
    <location>
        <begin position="675"/>
        <end position="727"/>
    </location>
</feature>
<feature type="coiled-coil region" evidence="9">
    <location>
        <begin position="307"/>
        <end position="341"/>
    </location>
</feature>
<name>A0ABR8AHY3_9CYAN</name>
<dbReference type="CDD" id="cd00082">
    <property type="entry name" value="HisKA"/>
    <property type="match status" value="1"/>
</dbReference>
<dbReference type="SMART" id="SM00091">
    <property type="entry name" value="PAS"/>
    <property type="match status" value="4"/>
</dbReference>
<dbReference type="InterPro" id="IPR000014">
    <property type="entry name" value="PAS"/>
</dbReference>
<reference evidence="15 16" key="1">
    <citation type="journal article" date="2020" name="ISME J.">
        <title>Comparative genomics reveals insights into cyanobacterial evolution and habitat adaptation.</title>
        <authorList>
            <person name="Chen M.Y."/>
            <person name="Teng W.K."/>
            <person name="Zhao L."/>
            <person name="Hu C.X."/>
            <person name="Zhou Y.K."/>
            <person name="Han B.P."/>
            <person name="Song L.R."/>
            <person name="Shu W.S."/>
        </authorList>
    </citation>
    <scope>NUCLEOTIDE SEQUENCE [LARGE SCALE GENOMIC DNA]</scope>
    <source>
        <strain evidence="15 16">FACHB-288</strain>
    </source>
</reference>
<dbReference type="SUPFAM" id="SSF52172">
    <property type="entry name" value="CheY-like"/>
    <property type="match status" value="1"/>
</dbReference>
<dbReference type="SUPFAM" id="SSF54631">
    <property type="entry name" value="CBS-domain pair"/>
    <property type="match status" value="2"/>
</dbReference>
<dbReference type="InterPro" id="IPR035965">
    <property type="entry name" value="PAS-like_dom_sf"/>
</dbReference>
<evidence type="ECO:0000256" key="7">
    <source>
        <dbReference type="PROSITE-ProRule" id="PRU00169"/>
    </source>
</evidence>
<evidence type="ECO:0000256" key="6">
    <source>
        <dbReference type="ARBA" id="ARBA00023012"/>
    </source>
</evidence>
<feature type="domain" description="Histidine kinase" evidence="10">
    <location>
        <begin position="860"/>
        <end position="1085"/>
    </location>
</feature>
<dbReference type="PROSITE" id="PS50109">
    <property type="entry name" value="HIS_KIN"/>
    <property type="match status" value="1"/>
</dbReference>
<dbReference type="InterPro" id="IPR003594">
    <property type="entry name" value="HATPase_dom"/>
</dbReference>
<feature type="modified residue" description="4-aspartylphosphate" evidence="7">
    <location>
        <position position="1155"/>
    </location>
</feature>
<dbReference type="InterPro" id="IPR013656">
    <property type="entry name" value="PAS_4"/>
</dbReference>
<dbReference type="InterPro" id="IPR013767">
    <property type="entry name" value="PAS_fold"/>
</dbReference>
<keyword evidence="4" id="KW-0808">Transferase</keyword>
<dbReference type="RefSeq" id="WP_190549321.1">
    <property type="nucleotide sequence ID" value="NZ_CAWPNO010000100.1"/>
</dbReference>
<dbReference type="InterPro" id="IPR036890">
    <property type="entry name" value="HATPase_C_sf"/>
</dbReference>
<dbReference type="InterPro" id="IPR001610">
    <property type="entry name" value="PAC"/>
</dbReference>
<evidence type="ECO:0000313" key="15">
    <source>
        <dbReference type="EMBL" id="MBD2199662.1"/>
    </source>
</evidence>
<dbReference type="Gene3D" id="3.30.450.20">
    <property type="entry name" value="PAS domain"/>
    <property type="match status" value="4"/>
</dbReference>
<dbReference type="Pfam" id="PF08447">
    <property type="entry name" value="PAS_3"/>
    <property type="match status" value="1"/>
</dbReference>
<dbReference type="PROSITE" id="PS50110">
    <property type="entry name" value="RESPONSE_REGULATORY"/>
    <property type="match status" value="1"/>
</dbReference>
<evidence type="ECO:0000313" key="16">
    <source>
        <dbReference type="Proteomes" id="UP000658514"/>
    </source>
</evidence>
<feature type="domain" description="PAC" evidence="13">
    <location>
        <begin position="795"/>
        <end position="847"/>
    </location>
</feature>
<dbReference type="Gene3D" id="3.30.565.10">
    <property type="entry name" value="Histidine kinase-like ATPase, C-terminal domain"/>
    <property type="match status" value="1"/>
</dbReference>
<dbReference type="Pfam" id="PF08448">
    <property type="entry name" value="PAS_4"/>
    <property type="match status" value="1"/>
</dbReference>
<evidence type="ECO:0000259" key="11">
    <source>
        <dbReference type="PROSITE" id="PS50110"/>
    </source>
</evidence>
<evidence type="ECO:0000256" key="5">
    <source>
        <dbReference type="ARBA" id="ARBA00022777"/>
    </source>
</evidence>
<feature type="domain" description="CBS" evidence="14">
    <location>
        <begin position="102"/>
        <end position="162"/>
    </location>
</feature>
<evidence type="ECO:0000256" key="3">
    <source>
        <dbReference type="ARBA" id="ARBA00022553"/>
    </source>
</evidence>
<dbReference type="SMART" id="SM00116">
    <property type="entry name" value="CBS"/>
    <property type="match status" value="4"/>
</dbReference>
<dbReference type="SUPFAM" id="SSF47384">
    <property type="entry name" value="Homodimeric domain of signal transducing histidine kinase"/>
    <property type="match status" value="1"/>
</dbReference>
<comment type="catalytic activity">
    <reaction evidence="1">
        <text>ATP + protein L-histidine = ADP + protein N-phospho-L-histidine.</text>
        <dbReference type="EC" id="2.7.13.3"/>
    </reaction>
</comment>
<dbReference type="EMBL" id="JACJQH010000064">
    <property type="protein sequence ID" value="MBD2199662.1"/>
    <property type="molecule type" value="Genomic_DNA"/>
</dbReference>
<dbReference type="Gene3D" id="1.10.287.130">
    <property type="match status" value="1"/>
</dbReference>
<feature type="domain" description="PAS" evidence="12">
    <location>
        <begin position="731"/>
        <end position="793"/>
    </location>
</feature>
<evidence type="ECO:0000256" key="8">
    <source>
        <dbReference type="PROSITE-ProRule" id="PRU00703"/>
    </source>
</evidence>
<dbReference type="InterPro" id="IPR036097">
    <property type="entry name" value="HisK_dim/P_sf"/>
</dbReference>
<evidence type="ECO:0000256" key="2">
    <source>
        <dbReference type="ARBA" id="ARBA00012438"/>
    </source>
</evidence>
<dbReference type="PROSITE" id="PS50113">
    <property type="entry name" value="PAC"/>
    <property type="match status" value="4"/>
</dbReference>
<dbReference type="CDD" id="cd00130">
    <property type="entry name" value="PAS"/>
    <property type="match status" value="4"/>
</dbReference>
<dbReference type="InterPro" id="IPR013655">
    <property type="entry name" value="PAS_fold_3"/>
</dbReference>
<dbReference type="PROSITE" id="PS50112">
    <property type="entry name" value="PAS"/>
    <property type="match status" value="3"/>
</dbReference>
<evidence type="ECO:0000259" key="10">
    <source>
        <dbReference type="PROSITE" id="PS50109"/>
    </source>
</evidence>
<dbReference type="InterPro" id="IPR003661">
    <property type="entry name" value="HisK_dim/P_dom"/>
</dbReference>
<dbReference type="SMART" id="SM00387">
    <property type="entry name" value="HATPase_c"/>
    <property type="match status" value="1"/>
</dbReference>
<dbReference type="InterPro" id="IPR005467">
    <property type="entry name" value="His_kinase_dom"/>
</dbReference>
<dbReference type="SMART" id="SM00086">
    <property type="entry name" value="PAC"/>
    <property type="match status" value="4"/>
</dbReference>
<dbReference type="SUPFAM" id="SSF55874">
    <property type="entry name" value="ATPase domain of HSP90 chaperone/DNA topoisomerase II/histidine kinase"/>
    <property type="match status" value="1"/>
</dbReference>
<dbReference type="PRINTS" id="PR00344">
    <property type="entry name" value="BCTRLSENSOR"/>
</dbReference>
<dbReference type="NCBIfam" id="TIGR00229">
    <property type="entry name" value="sensory_box"/>
    <property type="match status" value="4"/>
</dbReference>
<feature type="domain" description="PAS" evidence="12">
    <location>
        <begin position="477"/>
        <end position="523"/>
    </location>
</feature>
<keyword evidence="3 7" id="KW-0597">Phosphoprotein</keyword>
<dbReference type="Pfam" id="PF00512">
    <property type="entry name" value="HisKA"/>
    <property type="match status" value="1"/>
</dbReference>
<evidence type="ECO:0000256" key="9">
    <source>
        <dbReference type="SAM" id="Coils"/>
    </source>
</evidence>
<dbReference type="Pfam" id="PF13426">
    <property type="entry name" value="PAS_9"/>
    <property type="match status" value="1"/>
</dbReference>
<dbReference type="CDD" id="cd17774">
    <property type="entry name" value="CBS_two-component_sensor_histidine_kinase_repeat2"/>
    <property type="match status" value="1"/>
</dbReference>
<dbReference type="InterPro" id="IPR046342">
    <property type="entry name" value="CBS_dom_sf"/>
</dbReference>
<evidence type="ECO:0000259" key="14">
    <source>
        <dbReference type="PROSITE" id="PS51371"/>
    </source>
</evidence>
<dbReference type="InterPro" id="IPR052162">
    <property type="entry name" value="Sensor_kinase/Photoreceptor"/>
</dbReference>
<dbReference type="InterPro" id="IPR001789">
    <property type="entry name" value="Sig_transdc_resp-reg_receiver"/>
</dbReference>
<organism evidence="15 16">
    <name type="scientific">Calothrix parietina FACHB-288</name>
    <dbReference type="NCBI Taxonomy" id="2692896"/>
    <lineage>
        <taxon>Bacteria</taxon>
        <taxon>Bacillati</taxon>
        <taxon>Cyanobacteriota</taxon>
        <taxon>Cyanophyceae</taxon>
        <taxon>Nostocales</taxon>
        <taxon>Calotrichaceae</taxon>
        <taxon>Calothrix</taxon>
    </lineage>
</organism>
<feature type="domain" description="PAS" evidence="12">
    <location>
        <begin position="603"/>
        <end position="657"/>
    </location>
</feature>
<feature type="domain" description="Response regulatory" evidence="11">
    <location>
        <begin position="1104"/>
        <end position="1218"/>
    </location>
</feature>
<dbReference type="CDD" id="cd04620">
    <property type="entry name" value="CBS_two-component_sensor_histidine_kinase_repeat1"/>
    <property type="match status" value="1"/>
</dbReference>